<dbReference type="Gene3D" id="3.40.50.1820">
    <property type="entry name" value="alpha/beta hydrolase"/>
    <property type="match status" value="1"/>
</dbReference>
<evidence type="ECO:0000259" key="3">
    <source>
        <dbReference type="Pfam" id="PF07859"/>
    </source>
</evidence>
<reference evidence="5 6" key="1">
    <citation type="submission" date="2018-08" db="EMBL/GenBank/DDBJ databases">
        <title>Recombination of ecologically and evolutionarily significant loci maintains genetic cohesion in the Pseudomonas syringae species complex.</title>
        <authorList>
            <person name="Dillon M."/>
            <person name="Thakur S."/>
            <person name="Almeida R.N.D."/>
            <person name="Weir B.S."/>
            <person name="Guttman D.S."/>
        </authorList>
    </citation>
    <scope>NUCLEOTIDE SEQUENCE [LARGE SCALE GENOMIC DNA]</scope>
    <source>
        <strain evidence="5 6">ICMP 7846</strain>
    </source>
</reference>
<protein>
    <submittedName>
        <fullName evidence="5">Uncharacterized protein</fullName>
    </submittedName>
</protein>
<accession>A0A3M5DJL1</accession>
<feature type="domain" description="Metalloprotease TldD/E C-terminal" evidence="4">
    <location>
        <begin position="103"/>
        <end position="184"/>
    </location>
</feature>
<dbReference type="Pfam" id="PF07859">
    <property type="entry name" value="Abhydrolase_3"/>
    <property type="match status" value="1"/>
</dbReference>
<dbReference type="InterPro" id="IPR050300">
    <property type="entry name" value="GDXG_lipolytic_enzyme"/>
</dbReference>
<evidence type="ECO:0000259" key="4">
    <source>
        <dbReference type="Pfam" id="PF19289"/>
    </source>
</evidence>
<evidence type="ECO:0000313" key="5">
    <source>
        <dbReference type="EMBL" id="RMS50135.1"/>
    </source>
</evidence>
<dbReference type="InterPro" id="IPR036059">
    <property type="entry name" value="TldD/PmbA_sf"/>
</dbReference>
<name>A0A3M5DJL1_PSEAI</name>
<sequence length="487" mass="52932">MRRSLLFCGALLASLERRARDLDLVGIYAAGPLFRGFANSWGAFGWHAGSSFNFDWSLFHGNGQAVKADYAGQRWDDEAFARRFEQAREQLGHLGKPLRQLRPGDYRAYLAPAALEEVMQMLCWGGFSARALATGESPLQRLQNGDALLSPLLNLAERPATSPSPAFSAEGSPRAEVELVGNGRSSGKSLPMHQLTVQQAREQFDQSSALMDPGLDEPLPRVETLFVPARDGTPLPARLYSPQGLSASPPLPGVLYLHGGGYVVGSLDSHDALCASLAERAGCVVLSLAYRLAPEWRFPTAAEDAEDAWCWLAAEAARLGIDPQRLAVAGDSVGGSLCAVLSHRLALRGDASQPRLQVLIYPVTDASRTRQSIERYAVGHLLEKDSLEWFYQHYQRSPEDRQDPRFSPLLGVVPADLAPTLLLVAECDPLHDEGIAYAEHLRQGGARVELCVYPGMTHDFLRMGAIVDEADEAKDMIADALVAALAP</sequence>
<dbReference type="InterPro" id="IPR002168">
    <property type="entry name" value="Lipase_GDXG_HIS_AS"/>
</dbReference>
<dbReference type="PANTHER" id="PTHR48081">
    <property type="entry name" value="AB HYDROLASE SUPERFAMILY PROTEIN C4A8.06C"/>
    <property type="match status" value="1"/>
</dbReference>
<dbReference type="SUPFAM" id="SSF53474">
    <property type="entry name" value="alpha/beta-Hydrolases"/>
    <property type="match status" value="1"/>
</dbReference>
<gene>
    <name evidence="5" type="ORF">ALP65_01529</name>
</gene>
<comment type="caution">
    <text evidence="5">The sequence shown here is derived from an EMBL/GenBank/DDBJ whole genome shotgun (WGS) entry which is preliminary data.</text>
</comment>
<dbReference type="InterPro" id="IPR013094">
    <property type="entry name" value="AB_hydrolase_3"/>
</dbReference>
<organism evidence="5 6">
    <name type="scientific">Pseudomonas aeruginosa</name>
    <dbReference type="NCBI Taxonomy" id="287"/>
    <lineage>
        <taxon>Bacteria</taxon>
        <taxon>Pseudomonadati</taxon>
        <taxon>Pseudomonadota</taxon>
        <taxon>Gammaproteobacteria</taxon>
        <taxon>Pseudomonadales</taxon>
        <taxon>Pseudomonadaceae</taxon>
        <taxon>Pseudomonas</taxon>
    </lineage>
</organism>
<comment type="similarity">
    <text evidence="1">Belongs to the 'GDXG' lipolytic enzyme family.</text>
</comment>
<dbReference type="GO" id="GO:0008237">
    <property type="term" value="F:metallopeptidase activity"/>
    <property type="evidence" value="ECO:0007669"/>
    <property type="project" value="InterPro"/>
</dbReference>
<keyword evidence="2" id="KW-0378">Hydrolase</keyword>
<dbReference type="Proteomes" id="UP000270834">
    <property type="component" value="Unassembled WGS sequence"/>
</dbReference>
<dbReference type="AlphaFoldDB" id="A0A3M5DJL1"/>
<dbReference type="PANTHER" id="PTHR48081:SF8">
    <property type="entry name" value="ALPHA_BETA HYDROLASE FOLD-3 DOMAIN-CONTAINING PROTEIN-RELATED"/>
    <property type="match status" value="1"/>
</dbReference>
<evidence type="ECO:0000256" key="2">
    <source>
        <dbReference type="ARBA" id="ARBA00022801"/>
    </source>
</evidence>
<evidence type="ECO:0000256" key="1">
    <source>
        <dbReference type="ARBA" id="ARBA00010515"/>
    </source>
</evidence>
<dbReference type="PROSITE" id="PS01173">
    <property type="entry name" value="LIPASE_GDXG_HIS"/>
    <property type="match status" value="1"/>
</dbReference>
<dbReference type="GO" id="GO:0006508">
    <property type="term" value="P:proteolysis"/>
    <property type="evidence" value="ECO:0007669"/>
    <property type="project" value="InterPro"/>
</dbReference>
<dbReference type="InterPro" id="IPR045569">
    <property type="entry name" value="Metalloprtase-TldD/E_C"/>
</dbReference>
<dbReference type="EMBL" id="RBSQ01000945">
    <property type="protein sequence ID" value="RMS50135.1"/>
    <property type="molecule type" value="Genomic_DNA"/>
</dbReference>
<dbReference type="Pfam" id="PF19289">
    <property type="entry name" value="PmbA_TldD_3rd"/>
    <property type="match status" value="1"/>
</dbReference>
<dbReference type="InterPro" id="IPR029058">
    <property type="entry name" value="AB_hydrolase_fold"/>
</dbReference>
<feature type="domain" description="Alpha/beta hydrolase fold-3" evidence="3">
    <location>
        <begin position="254"/>
        <end position="461"/>
    </location>
</feature>
<proteinExistence type="inferred from homology"/>
<evidence type="ECO:0000313" key="6">
    <source>
        <dbReference type="Proteomes" id="UP000270834"/>
    </source>
</evidence>
<dbReference type="SUPFAM" id="SSF111283">
    <property type="entry name" value="Putative modulator of DNA gyrase, PmbA/TldD"/>
    <property type="match status" value="1"/>
</dbReference>